<organism evidence="3 4">
    <name type="scientific">Tothia fuscella</name>
    <dbReference type="NCBI Taxonomy" id="1048955"/>
    <lineage>
        <taxon>Eukaryota</taxon>
        <taxon>Fungi</taxon>
        <taxon>Dikarya</taxon>
        <taxon>Ascomycota</taxon>
        <taxon>Pezizomycotina</taxon>
        <taxon>Dothideomycetes</taxon>
        <taxon>Pleosporomycetidae</taxon>
        <taxon>Venturiales</taxon>
        <taxon>Cylindrosympodiaceae</taxon>
        <taxon>Tothia</taxon>
    </lineage>
</organism>
<feature type="compositionally biased region" description="Pro residues" evidence="2">
    <location>
        <begin position="1"/>
        <end position="27"/>
    </location>
</feature>
<dbReference type="EMBL" id="MU007040">
    <property type="protein sequence ID" value="KAF2430223.1"/>
    <property type="molecule type" value="Genomic_DNA"/>
</dbReference>
<evidence type="ECO:0000256" key="1">
    <source>
        <dbReference type="SAM" id="Coils"/>
    </source>
</evidence>
<dbReference type="OrthoDB" id="3440338at2759"/>
<evidence type="ECO:0000313" key="3">
    <source>
        <dbReference type="EMBL" id="KAF2430223.1"/>
    </source>
</evidence>
<gene>
    <name evidence="3" type="ORF">EJ08DRAFT_679285</name>
</gene>
<keyword evidence="1" id="KW-0175">Coiled coil</keyword>
<dbReference type="Proteomes" id="UP000800235">
    <property type="component" value="Unassembled WGS sequence"/>
</dbReference>
<feature type="compositionally biased region" description="Acidic residues" evidence="2">
    <location>
        <begin position="104"/>
        <end position="121"/>
    </location>
</feature>
<accession>A0A9P4TYU2</accession>
<keyword evidence="4" id="KW-1185">Reference proteome</keyword>
<proteinExistence type="predicted"/>
<feature type="compositionally biased region" description="Basic and acidic residues" evidence="2">
    <location>
        <begin position="54"/>
        <end position="68"/>
    </location>
</feature>
<comment type="caution">
    <text evidence="3">The sequence shown here is derived from an EMBL/GenBank/DDBJ whole genome shotgun (WGS) entry which is preliminary data.</text>
</comment>
<evidence type="ECO:0000313" key="4">
    <source>
        <dbReference type="Proteomes" id="UP000800235"/>
    </source>
</evidence>
<feature type="region of interest" description="Disordered" evidence="2">
    <location>
        <begin position="1"/>
        <end position="127"/>
    </location>
</feature>
<feature type="coiled-coil region" evidence="1">
    <location>
        <begin position="454"/>
        <end position="491"/>
    </location>
</feature>
<reference evidence="3" key="1">
    <citation type="journal article" date="2020" name="Stud. Mycol.">
        <title>101 Dothideomycetes genomes: a test case for predicting lifestyles and emergence of pathogens.</title>
        <authorList>
            <person name="Haridas S."/>
            <person name="Albert R."/>
            <person name="Binder M."/>
            <person name="Bloem J."/>
            <person name="Labutti K."/>
            <person name="Salamov A."/>
            <person name="Andreopoulos B."/>
            <person name="Baker S."/>
            <person name="Barry K."/>
            <person name="Bills G."/>
            <person name="Bluhm B."/>
            <person name="Cannon C."/>
            <person name="Castanera R."/>
            <person name="Culley D."/>
            <person name="Daum C."/>
            <person name="Ezra D."/>
            <person name="Gonzalez J."/>
            <person name="Henrissat B."/>
            <person name="Kuo A."/>
            <person name="Liang C."/>
            <person name="Lipzen A."/>
            <person name="Lutzoni F."/>
            <person name="Magnuson J."/>
            <person name="Mondo S."/>
            <person name="Nolan M."/>
            <person name="Ohm R."/>
            <person name="Pangilinan J."/>
            <person name="Park H.-J."/>
            <person name="Ramirez L."/>
            <person name="Alfaro M."/>
            <person name="Sun H."/>
            <person name="Tritt A."/>
            <person name="Yoshinaga Y."/>
            <person name="Zwiers L.-H."/>
            <person name="Turgeon B."/>
            <person name="Goodwin S."/>
            <person name="Spatafora J."/>
            <person name="Crous P."/>
            <person name="Grigoriev I."/>
        </authorList>
    </citation>
    <scope>NUCLEOTIDE SEQUENCE</scope>
    <source>
        <strain evidence="3">CBS 130266</strain>
    </source>
</reference>
<dbReference type="AlphaFoldDB" id="A0A9P4TYU2"/>
<name>A0A9P4TYU2_9PEZI</name>
<feature type="compositionally biased region" description="Acidic residues" evidence="2">
    <location>
        <begin position="74"/>
        <end position="89"/>
    </location>
</feature>
<sequence length="543" mass="60450">MTGYNRPPPLSPPPPPPPYPYQYPPNPYVEDEAEDASLDLFDVISSKAAPVNSRDNETPHSTSHDVGNRLDANSETEEYSEANEGDEQNSDFGPNENEVHSNDDEASEVYDQDEDSFDGDPDPNAQAPLQSQQLTVAAQTNEYAAACTLGYANLIRLVYDKEIAIDRAAIRGIHWLAFRDACLDILASITTPILLPLMGGNLARVSHDDPATAQLLKEFASRSKKPILQPGIYVRLLVDPQGLSPTPNELLNVVEYLREYALMTGDIDITEFVQIDEMVGNAWRAADTRQGKMRYLSSATSTLPTKPSKSRFNALLNFCNALESCLVAIPNASVDEPLTSPLAYVGYARDAAARNDQHHDHKSSNFLMDLTEATCMHLFNRRYRMKRHIVALLCDLTQAQSAEVLITVIANAYADTGGGFAHHSAAESAESAKKVTSEEWAKFSRYILRHTPFLANYREQSEMLQARQNEYDRLQTAIKIEEKRAQRLEEDFDFKVQRQLSRQSIYSSAAENFITAADRYLAAAKAIEDYKASQSSSKGKEPL</sequence>
<evidence type="ECO:0000256" key="2">
    <source>
        <dbReference type="SAM" id="MobiDB-lite"/>
    </source>
</evidence>
<protein>
    <submittedName>
        <fullName evidence="3">Uncharacterized protein</fullName>
    </submittedName>
</protein>